<proteinExistence type="inferred from homology"/>
<evidence type="ECO:0000313" key="7">
    <source>
        <dbReference type="EMBL" id="OYR17232.1"/>
    </source>
</evidence>
<organism evidence="7 8">
    <name type="scientific">Brucella rhizosphaerae</name>
    <dbReference type="NCBI Taxonomy" id="571254"/>
    <lineage>
        <taxon>Bacteria</taxon>
        <taxon>Pseudomonadati</taxon>
        <taxon>Pseudomonadota</taxon>
        <taxon>Alphaproteobacteria</taxon>
        <taxon>Hyphomicrobiales</taxon>
        <taxon>Brucellaceae</taxon>
        <taxon>Brucella/Ochrobactrum group</taxon>
        <taxon>Brucella</taxon>
    </lineage>
</organism>
<dbReference type="EMBL" id="NNRK01000020">
    <property type="protein sequence ID" value="OYR17232.1"/>
    <property type="molecule type" value="Genomic_DNA"/>
</dbReference>
<dbReference type="PIRSF" id="PIRSF039085">
    <property type="entry name" value="ABC_ATPase_HisP"/>
    <property type="match status" value="1"/>
</dbReference>
<dbReference type="RefSeq" id="WP_094574827.1">
    <property type="nucleotide sequence ID" value="NZ_JBHEEL010000012.1"/>
</dbReference>
<dbReference type="eggNOG" id="COG1126">
    <property type="taxonomic scope" value="Bacteria"/>
</dbReference>
<evidence type="ECO:0000256" key="5">
    <source>
        <dbReference type="ARBA" id="ARBA00022840"/>
    </source>
</evidence>
<sequence length="243" mass="26930">MIEFQGLNKWFGSALHVLNNIDLTVSKGEVVVVCGPSGSGKSTLIRCVNGLEAFQSGKLIVDGIDLSAKNAALRELRMEVGFVFQQFNLYPHKTALENVTLAPVHVRGLSKAEAEKRGKELLAKVGLADRMNNYPNQLSGGQQQRVAIARSLCMQPRIMLFDEPTSALDPEMINEVLDVMVSLAKEGMTMMVVTHEMGFARSVADRVVFMDRGAILESGEPENFFRNPQNERTRDFLSKVLHH</sequence>
<dbReference type="Proteomes" id="UP000216345">
    <property type="component" value="Unassembled WGS sequence"/>
</dbReference>
<dbReference type="GO" id="GO:0005524">
    <property type="term" value="F:ATP binding"/>
    <property type="evidence" value="ECO:0007669"/>
    <property type="project" value="UniProtKB-KW"/>
</dbReference>
<dbReference type="InterPro" id="IPR003439">
    <property type="entry name" value="ABC_transporter-like_ATP-bd"/>
</dbReference>
<dbReference type="Pfam" id="PF00005">
    <property type="entry name" value="ABC_tran"/>
    <property type="match status" value="1"/>
</dbReference>
<evidence type="ECO:0000256" key="3">
    <source>
        <dbReference type="ARBA" id="ARBA00022448"/>
    </source>
</evidence>
<evidence type="ECO:0000256" key="1">
    <source>
        <dbReference type="ARBA" id="ARBA00004533"/>
    </source>
</evidence>
<comment type="similarity">
    <text evidence="2">Belongs to the ABC transporter superfamily.</text>
</comment>
<evidence type="ECO:0000256" key="4">
    <source>
        <dbReference type="ARBA" id="ARBA00022741"/>
    </source>
</evidence>
<dbReference type="SUPFAM" id="SSF52540">
    <property type="entry name" value="P-loop containing nucleoside triphosphate hydrolases"/>
    <property type="match status" value="1"/>
</dbReference>
<dbReference type="InterPro" id="IPR027417">
    <property type="entry name" value="P-loop_NTPase"/>
</dbReference>
<protein>
    <submittedName>
        <fullName evidence="7">ABC transporter family protein</fullName>
    </submittedName>
</protein>
<keyword evidence="4" id="KW-0547">Nucleotide-binding</keyword>
<dbReference type="InterPro" id="IPR030679">
    <property type="entry name" value="ABC_ATPase_HisP-typ"/>
</dbReference>
<dbReference type="Gene3D" id="3.40.50.300">
    <property type="entry name" value="P-loop containing nucleotide triphosphate hydrolases"/>
    <property type="match status" value="1"/>
</dbReference>
<accession>A0A256FQT9</accession>
<evidence type="ECO:0000313" key="8">
    <source>
        <dbReference type="Proteomes" id="UP000216345"/>
    </source>
</evidence>
<dbReference type="PANTHER" id="PTHR43166:SF4">
    <property type="entry name" value="PHOSPHONATES IMPORT ATP-BINDING PROTEIN PHNC"/>
    <property type="match status" value="1"/>
</dbReference>
<gene>
    <name evidence="7" type="ORF">CEV32_4071</name>
</gene>
<feature type="domain" description="ABC transporter" evidence="6">
    <location>
        <begin position="2"/>
        <end position="237"/>
    </location>
</feature>
<dbReference type="InterPro" id="IPR003593">
    <property type="entry name" value="AAA+_ATPase"/>
</dbReference>
<dbReference type="AlphaFoldDB" id="A0A256FQT9"/>
<evidence type="ECO:0000256" key="2">
    <source>
        <dbReference type="ARBA" id="ARBA00005417"/>
    </source>
</evidence>
<dbReference type="GO" id="GO:0005886">
    <property type="term" value="C:plasma membrane"/>
    <property type="evidence" value="ECO:0007669"/>
    <property type="project" value="UniProtKB-SubCell"/>
</dbReference>
<keyword evidence="8" id="KW-1185">Reference proteome</keyword>
<name>A0A256FQT9_9HYPH</name>
<dbReference type="CDD" id="cd03262">
    <property type="entry name" value="ABC_HisP_GlnQ"/>
    <property type="match status" value="1"/>
</dbReference>
<keyword evidence="5" id="KW-0067">ATP-binding</keyword>
<dbReference type="GO" id="GO:0016887">
    <property type="term" value="F:ATP hydrolysis activity"/>
    <property type="evidence" value="ECO:0007669"/>
    <property type="project" value="InterPro"/>
</dbReference>
<dbReference type="PROSITE" id="PS00211">
    <property type="entry name" value="ABC_TRANSPORTER_1"/>
    <property type="match status" value="1"/>
</dbReference>
<dbReference type="OrthoDB" id="9802264at2"/>
<dbReference type="GO" id="GO:0015424">
    <property type="term" value="F:ABC-type amino acid transporter activity"/>
    <property type="evidence" value="ECO:0007669"/>
    <property type="project" value="InterPro"/>
</dbReference>
<dbReference type="SMART" id="SM00382">
    <property type="entry name" value="AAA"/>
    <property type="match status" value="1"/>
</dbReference>
<dbReference type="PROSITE" id="PS50893">
    <property type="entry name" value="ABC_TRANSPORTER_2"/>
    <property type="match status" value="1"/>
</dbReference>
<keyword evidence="3" id="KW-0813">Transport</keyword>
<comment type="caution">
    <text evidence="7">The sequence shown here is derived from an EMBL/GenBank/DDBJ whole genome shotgun (WGS) entry which is preliminary data.</text>
</comment>
<dbReference type="PANTHER" id="PTHR43166">
    <property type="entry name" value="AMINO ACID IMPORT ATP-BINDING PROTEIN"/>
    <property type="match status" value="1"/>
</dbReference>
<dbReference type="InterPro" id="IPR017871">
    <property type="entry name" value="ABC_transporter-like_CS"/>
</dbReference>
<evidence type="ECO:0000259" key="6">
    <source>
        <dbReference type="PROSITE" id="PS50893"/>
    </source>
</evidence>
<dbReference type="InterPro" id="IPR050086">
    <property type="entry name" value="MetN_ABC_transporter-like"/>
</dbReference>
<comment type="subcellular location">
    <subcellularLocation>
        <location evidence="1">Cell inner membrane</location>
    </subcellularLocation>
</comment>
<reference evidence="7 8" key="1">
    <citation type="submission" date="2017-07" db="EMBL/GenBank/DDBJ databases">
        <title>Phylogenetic study on the rhizospheric bacterium Ochrobactrum sp. A44.</title>
        <authorList>
            <person name="Krzyzanowska D.M."/>
            <person name="Ossowicki A."/>
            <person name="Rajewska M."/>
            <person name="Maciag T."/>
            <person name="Kaczynski Z."/>
            <person name="Czerwicka M."/>
            <person name="Jafra S."/>
        </authorList>
    </citation>
    <scope>NUCLEOTIDE SEQUENCE [LARGE SCALE GENOMIC DNA]</scope>
    <source>
        <strain evidence="7 8">PR17</strain>
    </source>
</reference>
<dbReference type="FunFam" id="3.40.50.300:FF:000020">
    <property type="entry name" value="Amino acid ABC transporter ATP-binding component"/>
    <property type="match status" value="1"/>
</dbReference>